<dbReference type="InterPro" id="IPR003439">
    <property type="entry name" value="ABC_transporter-like_ATP-bd"/>
</dbReference>
<dbReference type="PROSITE" id="PS50893">
    <property type="entry name" value="ABC_TRANSPORTER_2"/>
    <property type="match status" value="1"/>
</dbReference>
<evidence type="ECO:0000256" key="3">
    <source>
        <dbReference type="SAM" id="MobiDB-lite"/>
    </source>
</evidence>
<dbReference type="InterPro" id="IPR003593">
    <property type="entry name" value="AAA+_ATPase"/>
</dbReference>
<proteinExistence type="predicted"/>
<evidence type="ECO:0000256" key="1">
    <source>
        <dbReference type="ARBA" id="ARBA00022741"/>
    </source>
</evidence>
<dbReference type="SUPFAM" id="SSF52540">
    <property type="entry name" value="P-loop containing nucleoside triphosphate hydrolases"/>
    <property type="match status" value="1"/>
</dbReference>
<name>A0A1Y2AJF7_9TREE</name>
<dbReference type="InterPro" id="IPR025662">
    <property type="entry name" value="Sigma_54_int_dom_ATP-bd_1"/>
</dbReference>
<dbReference type="EMBL" id="MCFC01000090">
    <property type="protein sequence ID" value="ORY22624.1"/>
    <property type="molecule type" value="Genomic_DNA"/>
</dbReference>
<dbReference type="InParanoid" id="A0A1Y2AJF7"/>
<dbReference type="GO" id="GO:0016887">
    <property type="term" value="F:ATP hydrolysis activity"/>
    <property type="evidence" value="ECO:0007669"/>
    <property type="project" value="InterPro"/>
</dbReference>
<reference evidence="5 6" key="1">
    <citation type="submission" date="2016-07" db="EMBL/GenBank/DDBJ databases">
        <title>Pervasive Adenine N6-methylation of Active Genes in Fungi.</title>
        <authorList>
            <consortium name="DOE Joint Genome Institute"/>
            <person name="Mondo S.J."/>
            <person name="Dannebaum R.O."/>
            <person name="Kuo R.C."/>
            <person name="Labutti K."/>
            <person name="Haridas S."/>
            <person name="Kuo A."/>
            <person name="Salamov A."/>
            <person name="Ahrendt S.R."/>
            <person name="Lipzen A."/>
            <person name="Sullivan W."/>
            <person name="Andreopoulos W.B."/>
            <person name="Clum A."/>
            <person name="Lindquist E."/>
            <person name="Daum C."/>
            <person name="Ramamoorthy G.K."/>
            <person name="Gryganskyi A."/>
            <person name="Culley D."/>
            <person name="Magnuson J.K."/>
            <person name="James T.Y."/>
            <person name="O'Malley M.A."/>
            <person name="Stajich J.E."/>
            <person name="Spatafora J.W."/>
            <person name="Visel A."/>
            <person name="Grigoriev I.V."/>
        </authorList>
    </citation>
    <scope>NUCLEOTIDE SEQUENCE [LARGE SCALE GENOMIC DNA]</scope>
    <source>
        <strain evidence="5 6">68-887.2</strain>
    </source>
</reference>
<feature type="domain" description="ABC transporter" evidence="4">
    <location>
        <begin position="7"/>
        <end position="246"/>
    </location>
</feature>
<dbReference type="STRING" id="71784.A0A1Y2AJF7"/>
<dbReference type="OrthoDB" id="6593433at2759"/>
<dbReference type="GO" id="GO:0005524">
    <property type="term" value="F:ATP binding"/>
    <property type="evidence" value="ECO:0007669"/>
    <property type="project" value="UniProtKB-KW"/>
</dbReference>
<keyword evidence="6" id="KW-1185">Reference proteome</keyword>
<dbReference type="PANTHER" id="PTHR43119:SF1">
    <property type="entry name" value="ABC TRANSPORTER DOMAIN-CONTAINING PROTEIN"/>
    <property type="match status" value="1"/>
</dbReference>
<keyword evidence="2" id="KW-0067">ATP-binding</keyword>
<feature type="compositionally biased region" description="Acidic residues" evidence="3">
    <location>
        <begin position="124"/>
        <end position="133"/>
    </location>
</feature>
<dbReference type="PANTHER" id="PTHR43119">
    <property type="entry name" value="ABC TRANSPORT PROTEIN ATP-BINDING COMPONENT-RELATED"/>
    <property type="match status" value="1"/>
</dbReference>
<protein>
    <submittedName>
        <fullName evidence="5">p-loop containing nucleoside triphosphate hydrolase protein</fullName>
    </submittedName>
</protein>
<evidence type="ECO:0000256" key="2">
    <source>
        <dbReference type="ARBA" id="ARBA00022840"/>
    </source>
</evidence>
<keyword evidence="5" id="KW-0378">Hydrolase</keyword>
<evidence type="ECO:0000259" key="4">
    <source>
        <dbReference type="PROSITE" id="PS50893"/>
    </source>
</evidence>
<evidence type="ECO:0000313" key="5">
    <source>
        <dbReference type="EMBL" id="ORY22624.1"/>
    </source>
</evidence>
<keyword evidence="1" id="KW-0547">Nucleotide-binding</keyword>
<feature type="region of interest" description="Disordered" evidence="3">
    <location>
        <begin position="111"/>
        <end position="134"/>
    </location>
</feature>
<sequence length="249" mass="27046">MSPLLSIKGLTLRRDDGTGSAILNDFSMDVEEGEVVIIKGESGSGKTTLLKCIAELNVYQSGEILLHDKKTTSYGIPTYRTLVQYIPQRPSLLPGTPLDLLETIRSFSSRKSSKSKSTSTSGIDGEDDSNDDLDPMRLASEWGIQRTLWTREWATLSGGEGQRIALALGIGIGGAEVVLLDEPTSALDAETMKKVENSLLSLLPPLKTQPSTSNGVRRRGIGPKAYVWITHEAAQAERCGTRTVDITRR</sequence>
<accession>A0A1Y2AJF7</accession>
<organism evidence="5 6">
    <name type="scientific">Naematelia encephala</name>
    <dbReference type="NCBI Taxonomy" id="71784"/>
    <lineage>
        <taxon>Eukaryota</taxon>
        <taxon>Fungi</taxon>
        <taxon>Dikarya</taxon>
        <taxon>Basidiomycota</taxon>
        <taxon>Agaricomycotina</taxon>
        <taxon>Tremellomycetes</taxon>
        <taxon>Tremellales</taxon>
        <taxon>Naemateliaceae</taxon>
        <taxon>Naematelia</taxon>
    </lineage>
</organism>
<dbReference type="Proteomes" id="UP000193986">
    <property type="component" value="Unassembled WGS sequence"/>
</dbReference>
<feature type="compositionally biased region" description="Low complexity" evidence="3">
    <location>
        <begin position="111"/>
        <end position="121"/>
    </location>
</feature>
<comment type="caution">
    <text evidence="5">The sequence shown here is derived from an EMBL/GenBank/DDBJ whole genome shotgun (WGS) entry which is preliminary data.</text>
</comment>
<dbReference type="InterPro" id="IPR027417">
    <property type="entry name" value="P-loop_NTPase"/>
</dbReference>
<evidence type="ECO:0000313" key="6">
    <source>
        <dbReference type="Proteomes" id="UP000193986"/>
    </source>
</evidence>
<dbReference type="AlphaFoldDB" id="A0A1Y2AJF7"/>
<dbReference type="Gene3D" id="3.40.50.300">
    <property type="entry name" value="P-loop containing nucleotide triphosphate hydrolases"/>
    <property type="match status" value="1"/>
</dbReference>
<gene>
    <name evidence="5" type="ORF">BCR39DRAFT_551195</name>
</gene>
<dbReference type="Pfam" id="PF00005">
    <property type="entry name" value="ABC_tran"/>
    <property type="match status" value="1"/>
</dbReference>
<dbReference type="SMART" id="SM00382">
    <property type="entry name" value="AAA"/>
    <property type="match status" value="1"/>
</dbReference>
<dbReference type="PROSITE" id="PS00675">
    <property type="entry name" value="SIGMA54_INTERACT_1"/>
    <property type="match status" value="1"/>
</dbReference>